<evidence type="ECO:0000256" key="5">
    <source>
        <dbReference type="ARBA" id="ARBA00022692"/>
    </source>
</evidence>
<keyword evidence="2" id="KW-0813">Transport</keyword>
<evidence type="ECO:0000256" key="8">
    <source>
        <dbReference type="ARBA" id="ARBA00023136"/>
    </source>
</evidence>
<dbReference type="GO" id="GO:0005886">
    <property type="term" value="C:plasma membrane"/>
    <property type="evidence" value="ECO:0007669"/>
    <property type="project" value="UniProtKB-SubCell"/>
</dbReference>
<dbReference type="EMBL" id="UINC01004594">
    <property type="protein sequence ID" value="SVA15492.1"/>
    <property type="molecule type" value="Genomic_DNA"/>
</dbReference>
<dbReference type="PANTHER" id="PTHR43298">
    <property type="entry name" value="MULTIDRUG RESISTANCE PROTEIN NORM-RELATED"/>
    <property type="match status" value="1"/>
</dbReference>
<feature type="transmembrane region" description="Helical" evidence="10">
    <location>
        <begin position="283"/>
        <end position="306"/>
    </location>
</feature>
<feature type="transmembrane region" description="Helical" evidence="10">
    <location>
        <begin position="442"/>
        <end position="466"/>
    </location>
</feature>
<feature type="transmembrane region" description="Helical" evidence="10">
    <location>
        <begin position="417"/>
        <end position="436"/>
    </location>
</feature>
<feature type="transmembrane region" description="Helical" evidence="10">
    <location>
        <begin position="353"/>
        <end position="372"/>
    </location>
</feature>
<protein>
    <recommendedName>
        <fullName evidence="9">Multidrug-efflux transporter</fullName>
    </recommendedName>
</protein>
<feature type="transmembrane region" description="Helical" evidence="10">
    <location>
        <begin position="97"/>
        <end position="120"/>
    </location>
</feature>
<dbReference type="PANTHER" id="PTHR43298:SF2">
    <property type="entry name" value="FMN_FAD EXPORTER YEEO-RELATED"/>
    <property type="match status" value="1"/>
</dbReference>
<feature type="transmembrane region" description="Helical" evidence="10">
    <location>
        <begin position="173"/>
        <end position="191"/>
    </location>
</feature>
<feature type="transmembrane region" description="Helical" evidence="10">
    <location>
        <begin position="140"/>
        <end position="161"/>
    </location>
</feature>
<evidence type="ECO:0000256" key="2">
    <source>
        <dbReference type="ARBA" id="ARBA00022448"/>
    </source>
</evidence>
<dbReference type="GO" id="GO:0006811">
    <property type="term" value="P:monoatomic ion transport"/>
    <property type="evidence" value="ECO:0007669"/>
    <property type="project" value="UniProtKB-KW"/>
</dbReference>
<feature type="transmembrane region" description="Helical" evidence="10">
    <location>
        <begin position="53"/>
        <end position="76"/>
    </location>
</feature>
<feature type="transmembrane region" description="Helical" evidence="10">
    <location>
        <begin position="226"/>
        <end position="247"/>
    </location>
</feature>
<evidence type="ECO:0000313" key="11">
    <source>
        <dbReference type="EMBL" id="SVA15492.1"/>
    </source>
</evidence>
<keyword evidence="6 10" id="KW-1133">Transmembrane helix</keyword>
<accession>A0A381TH87</accession>
<evidence type="ECO:0000256" key="6">
    <source>
        <dbReference type="ARBA" id="ARBA00022989"/>
    </source>
</evidence>
<dbReference type="InterPro" id="IPR050222">
    <property type="entry name" value="MATE_MdtK"/>
</dbReference>
<keyword evidence="3" id="KW-0050">Antiport</keyword>
<dbReference type="AlphaFoldDB" id="A0A381TH87"/>
<evidence type="ECO:0000256" key="4">
    <source>
        <dbReference type="ARBA" id="ARBA00022475"/>
    </source>
</evidence>
<evidence type="ECO:0000256" key="10">
    <source>
        <dbReference type="SAM" id="Phobius"/>
    </source>
</evidence>
<reference evidence="11" key="1">
    <citation type="submission" date="2018-05" db="EMBL/GenBank/DDBJ databases">
        <authorList>
            <person name="Lanie J.A."/>
            <person name="Ng W.-L."/>
            <person name="Kazmierczak K.M."/>
            <person name="Andrzejewski T.M."/>
            <person name="Davidsen T.M."/>
            <person name="Wayne K.J."/>
            <person name="Tettelin H."/>
            <person name="Glass J.I."/>
            <person name="Rusch D."/>
            <person name="Podicherti R."/>
            <person name="Tsui H.-C.T."/>
            <person name="Winkler M.E."/>
        </authorList>
    </citation>
    <scope>NUCLEOTIDE SEQUENCE</scope>
</reference>
<dbReference type="NCBIfam" id="TIGR00797">
    <property type="entry name" value="matE"/>
    <property type="match status" value="1"/>
</dbReference>
<dbReference type="PIRSF" id="PIRSF006603">
    <property type="entry name" value="DinF"/>
    <property type="match status" value="1"/>
</dbReference>
<evidence type="ECO:0000256" key="3">
    <source>
        <dbReference type="ARBA" id="ARBA00022449"/>
    </source>
</evidence>
<comment type="subcellular location">
    <subcellularLocation>
        <location evidence="1">Cell membrane</location>
        <topology evidence="1">Multi-pass membrane protein</topology>
    </subcellularLocation>
</comment>
<organism evidence="11">
    <name type="scientific">marine metagenome</name>
    <dbReference type="NCBI Taxonomy" id="408172"/>
    <lineage>
        <taxon>unclassified sequences</taxon>
        <taxon>metagenomes</taxon>
        <taxon>ecological metagenomes</taxon>
    </lineage>
</organism>
<dbReference type="InterPro" id="IPR048279">
    <property type="entry name" value="MdtK-like"/>
</dbReference>
<name>A0A381TH87_9ZZZZ</name>
<feature type="transmembrane region" description="Helical" evidence="10">
    <location>
        <begin position="392"/>
        <end position="410"/>
    </location>
</feature>
<keyword evidence="5 10" id="KW-0812">Transmembrane</keyword>
<keyword evidence="4" id="KW-1003">Cell membrane</keyword>
<gene>
    <name evidence="11" type="ORF">METZ01_LOCUS68346</name>
</gene>
<dbReference type="Pfam" id="PF01554">
    <property type="entry name" value="MatE"/>
    <property type="match status" value="2"/>
</dbReference>
<feature type="transmembrane region" description="Helical" evidence="10">
    <location>
        <begin position="312"/>
        <end position="332"/>
    </location>
</feature>
<evidence type="ECO:0000256" key="9">
    <source>
        <dbReference type="ARBA" id="ARBA00031636"/>
    </source>
</evidence>
<proteinExistence type="predicted"/>
<evidence type="ECO:0000256" key="7">
    <source>
        <dbReference type="ARBA" id="ARBA00023065"/>
    </source>
</evidence>
<sequence length="478" mass="52445">MVSKATQPLFRPRNIEISRKIKLLALPIIASNLSRVAMNMADVAMVGQLGAPALAATGMGSMLVWAVVSFGISLRTATQTVASRRLGQKKYFECGTAMHNGHLLAFLYGVPAAASGYFFAKHFVPFLISDTTVIRLCIDYTTIAFLSVFFSAFGFVFQGFYTGVEKTSVHMKVTVTANLLNVYLNAGLIYGKQAVQNYFTSIEAVDVSWVGGLWSWYDFPALGVKGAAAATLISSAWLAAHYSFYLFKPTIYKKFHVFSFTLSWKMLKRQIAIAVPQGSQEMLVMVGFVVFFKIVGIIGVVELAAVEIVFTILQSSFMPAIGIGQACATLVGKYLGEEKTKKAETSIIESVRWSFLIMGSVGVMFLFIPQYIIPVFTNDPKVMELGVNALRIAALVQFADAVGLTLWFALSGAGNTFFPAVVEAAIVWGFFLPASYVSGVVLGFGFMGPWMAFVIYIVLFAIIMFWKIRKGDWKEIII</sequence>
<dbReference type="GO" id="GO:0042910">
    <property type="term" value="F:xenobiotic transmembrane transporter activity"/>
    <property type="evidence" value="ECO:0007669"/>
    <property type="project" value="InterPro"/>
</dbReference>
<evidence type="ECO:0000256" key="1">
    <source>
        <dbReference type="ARBA" id="ARBA00004651"/>
    </source>
</evidence>
<dbReference type="CDD" id="cd13133">
    <property type="entry name" value="MATE_like_7"/>
    <property type="match status" value="1"/>
</dbReference>
<keyword evidence="8 10" id="KW-0472">Membrane</keyword>
<dbReference type="GO" id="GO:0015297">
    <property type="term" value="F:antiporter activity"/>
    <property type="evidence" value="ECO:0007669"/>
    <property type="project" value="UniProtKB-KW"/>
</dbReference>
<dbReference type="InterPro" id="IPR002528">
    <property type="entry name" value="MATE_fam"/>
</dbReference>
<feature type="transmembrane region" description="Helical" evidence="10">
    <location>
        <begin position="21"/>
        <end position="41"/>
    </location>
</feature>
<keyword evidence="7" id="KW-0406">Ion transport</keyword>